<dbReference type="OrthoDB" id="10251727at2759"/>
<name>A0A8K0MWV2_COCNU</name>
<sequence length="363" mass="40952">MSSSSQQQAPKSRVSRDTARRAIDALLKWISARAKQQNRKAQLLDPDDDFLYLVLTLKKVPHKGRTTAYRIPLPHPIFSSASVCLLVDDRPKSPLLPAAARDHVRSLSLPVADVLSLSDLRSSYRPFEARRALADSHDLFLADRRIVPLLPSLLGKHFFKKKKNPVPLDLSRRLWPEQLRKVCLSTLLYFRSGTCSVVRVGRASQDQDEIVDNVMAGIEGVIGYVPKKWARVRSLHVKATESLALPIYQAVPEMGLRIKGLQKKEKEEEGGDEENRIDEVGDEEGNESDESDMEKRIKVVTKTKDDGSKKRKNKVEKTERQNTKRIKKSKVRKETDCGFLKESVTDGFLKGSVTDCLTMQLLG</sequence>
<evidence type="ECO:0000313" key="3">
    <source>
        <dbReference type="Proteomes" id="UP000797356"/>
    </source>
</evidence>
<organism evidence="2 3">
    <name type="scientific">Cocos nucifera</name>
    <name type="common">Coconut palm</name>
    <dbReference type="NCBI Taxonomy" id="13894"/>
    <lineage>
        <taxon>Eukaryota</taxon>
        <taxon>Viridiplantae</taxon>
        <taxon>Streptophyta</taxon>
        <taxon>Embryophyta</taxon>
        <taxon>Tracheophyta</taxon>
        <taxon>Spermatophyta</taxon>
        <taxon>Magnoliopsida</taxon>
        <taxon>Liliopsida</taxon>
        <taxon>Arecaceae</taxon>
        <taxon>Arecoideae</taxon>
        <taxon>Cocoseae</taxon>
        <taxon>Attaleinae</taxon>
        <taxon>Cocos</taxon>
    </lineage>
</organism>
<dbReference type="Proteomes" id="UP000797356">
    <property type="component" value="Chromosome 2"/>
</dbReference>
<proteinExistence type="predicted"/>
<accession>A0A8K0MWV2</accession>
<dbReference type="InterPro" id="IPR016095">
    <property type="entry name" value="Ribosomal_uL1_3-a/b-sand"/>
</dbReference>
<feature type="compositionally biased region" description="Basic and acidic residues" evidence="1">
    <location>
        <begin position="293"/>
        <end position="308"/>
    </location>
</feature>
<dbReference type="AlphaFoldDB" id="A0A8K0MWV2"/>
<protein>
    <submittedName>
        <fullName evidence="2">Putative ribosomal L1 domain-containing protein 1-like</fullName>
    </submittedName>
</protein>
<dbReference type="GO" id="GO:0003723">
    <property type="term" value="F:RNA binding"/>
    <property type="evidence" value="ECO:0007669"/>
    <property type="project" value="InterPro"/>
</dbReference>
<keyword evidence="3" id="KW-1185">Reference proteome</keyword>
<evidence type="ECO:0000256" key="1">
    <source>
        <dbReference type="SAM" id="MobiDB-lite"/>
    </source>
</evidence>
<feature type="compositionally biased region" description="Acidic residues" evidence="1">
    <location>
        <begin position="280"/>
        <end position="292"/>
    </location>
</feature>
<feature type="region of interest" description="Disordered" evidence="1">
    <location>
        <begin position="262"/>
        <end position="331"/>
    </location>
</feature>
<dbReference type="PANTHER" id="PTHR23105">
    <property type="entry name" value="RIBOSOMAL PROTEIN L7AE FAMILY MEMBER"/>
    <property type="match status" value="1"/>
</dbReference>
<feature type="compositionally biased region" description="Basic and acidic residues" evidence="1">
    <location>
        <begin position="262"/>
        <end position="279"/>
    </location>
</feature>
<dbReference type="InterPro" id="IPR028364">
    <property type="entry name" value="Ribosomal_uL1/biogenesis"/>
</dbReference>
<dbReference type="InterPro" id="IPR023674">
    <property type="entry name" value="Ribosomal_uL1-like"/>
</dbReference>
<dbReference type="Gene3D" id="3.40.50.790">
    <property type="match status" value="1"/>
</dbReference>
<comment type="caution">
    <text evidence="2">The sequence shown here is derived from an EMBL/GenBank/DDBJ whole genome shotgun (WGS) entry which is preliminary data.</text>
</comment>
<dbReference type="Pfam" id="PF00687">
    <property type="entry name" value="Ribosomal_L1"/>
    <property type="match status" value="1"/>
</dbReference>
<dbReference type="EMBL" id="CM017873">
    <property type="protein sequence ID" value="KAG1330514.1"/>
    <property type="molecule type" value="Genomic_DNA"/>
</dbReference>
<dbReference type="InterPro" id="IPR050257">
    <property type="entry name" value="eL8/uL1-like"/>
</dbReference>
<gene>
    <name evidence="2" type="ORF">COCNU_02G004820</name>
</gene>
<dbReference type="CDD" id="cd00403">
    <property type="entry name" value="Ribosomal_L1"/>
    <property type="match status" value="1"/>
</dbReference>
<dbReference type="SUPFAM" id="SSF56808">
    <property type="entry name" value="Ribosomal protein L1"/>
    <property type="match status" value="1"/>
</dbReference>
<evidence type="ECO:0000313" key="2">
    <source>
        <dbReference type="EMBL" id="KAG1330514.1"/>
    </source>
</evidence>
<reference evidence="2" key="2">
    <citation type="submission" date="2019-07" db="EMBL/GenBank/DDBJ databases">
        <authorList>
            <person name="Yang Y."/>
            <person name="Bocs S."/>
            <person name="Baudouin L."/>
        </authorList>
    </citation>
    <scope>NUCLEOTIDE SEQUENCE</scope>
    <source>
        <tissue evidence="2">Spear leaf of Hainan Tall coconut</tissue>
    </source>
</reference>
<reference evidence="2" key="1">
    <citation type="journal article" date="2017" name="Gigascience">
        <title>The genome draft of coconut (Cocos nucifera).</title>
        <authorList>
            <person name="Xiao Y."/>
            <person name="Xu P."/>
            <person name="Fan H."/>
            <person name="Baudouin L."/>
            <person name="Xia W."/>
            <person name="Bocs S."/>
            <person name="Xu J."/>
            <person name="Li Q."/>
            <person name="Guo A."/>
            <person name="Zhou L."/>
            <person name="Li J."/>
            <person name="Wu Y."/>
            <person name="Ma Z."/>
            <person name="Armero A."/>
            <person name="Issali A.E."/>
            <person name="Liu N."/>
            <person name="Peng M."/>
            <person name="Yang Y."/>
        </authorList>
    </citation>
    <scope>NUCLEOTIDE SEQUENCE</scope>
    <source>
        <tissue evidence="2">Spear leaf of Hainan Tall coconut</tissue>
    </source>
</reference>